<comment type="caution">
    <text evidence="1">The sequence shown here is derived from an EMBL/GenBank/DDBJ whole genome shotgun (WGS) entry which is preliminary data.</text>
</comment>
<gene>
    <name evidence="1" type="ORF">J6595_08905</name>
</gene>
<dbReference type="Gene3D" id="3.40.50.300">
    <property type="entry name" value="P-loop containing nucleotide triphosphate hydrolases"/>
    <property type="match status" value="1"/>
</dbReference>
<dbReference type="Proteomes" id="UP000678276">
    <property type="component" value="Unassembled WGS sequence"/>
</dbReference>
<keyword evidence="2" id="KW-1185">Reference proteome</keyword>
<accession>A0ABS4BG12</accession>
<sequence>MYHYEILGDEKFQQLCQVLITSSFPEAQALPVGQPDGGRDSFVRHQILYNRTAAKHGKELNVFQVKFVKDPNSKTEREMIEALIKSEAPKIERLRARGMKNYFLITNLKGTSHIDAGSIDRVNNLLSEFIGVPSYCWWRDDLDARLNAQPAIKWSFPEILKATDLLDSLMRSELGENSERRMSAIKAYLSSQYDDDQELKFKQTDLRSTMTDLFVDLPMRVTKSNPQRVHRSIRYVGASPRVVYSNAREYIVGFGDNSELAADFILQTALSSVRRIVIEGAPGQGKSTVTQFICQVLRMHLLNKKSDLANIPKSFSGIPIRVPFRVDLRDLAKWISGTNPFVSKATSLPDSEPRSLEGFLAAQVRLTSGGHEFNVSDLTQIARASQILMALDGFDEVADVGLRKQLVEEISRGVNRISNSSERPVMAIVTSRPAAFAKSVIFPRESWSYFELLPLERRQIDDYTKRWTKAKGLKGNEALQLQQTLDVKMQEAHTEYLSKNPMQLTILLSLINSRGSSLPEKRTSMYDAYMDTFFSRESEKSEIVRENREILIDIHRYLAWKLQTAAEGGENGSIEYGALRSELFQYLDREGEDTTIINDLFDGIIERVGALVSRVQGTYEFEVQPLREYFAARHLFETAPYSVSDEHYKGDKFERFKALVSNPYWLNVARFYGGCFTKGELLTLAFELEEMSKSSIFKNTSHPRSVAMMLLSDWVFSAYQHAVKRVVNFIGEYPNLRQLAANPEEVGSSHWSSLPDRSGRQDFLEILWKQIIDSCNSDERFALASILNKNSSVEERIEKWISLIGHVGKEAHAEIGIALKIFSELSLHDVEKRGIHIEISMIRGMLMFDRFDYLERSKYEAEAKALILADVPMPLTTVGPRENVLLYNMASMFNVYQYTLALSDENTTLVDVLSQRFSPYRGGSKRREKIENEQKDARGFTASEEAVISEYNRFIHTDTASLSSSLEHWSLLVEKMRAAWGDQPAIDRVALIAAGIRSSGISGDGGSLSKTDDLVSVARYIRLKSGAYRWWESHLSDEYDPASLKRMLIFLQVWGTPATIWKIRNVVSEALKRLAPDDWQDVTREANHLRVITRQGALGLDHEQANEVANMSSRMCVFLGRRVTPAEQYKLVVALLQSSVELTREETSFCMGAMMEYCTDEGKRGVAIPLIKELYKRGVSTPMVYGYWRDLPLGLAVEVSKDVDLFPLQLVGEADRKLKSQAGSRAVALLDTARSQGWFETKAMSD</sequence>
<organism evidence="1 2">
    <name type="scientific">Jiella mangrovi</name>
    <dbReference type="NCBI Taxonomy" id="2821407"/>
    <lineage>
        <taxon>Bacteria</taxon>
        <taxon>Pseudomonadati</taxon>
        <taxon>Pseudomonadota</taxon>
        <taxon>Alphaproteobacteria</taxon>
        <taxon>Hyphomicrobiales</taxon>
        <taxon>Aurantimonadaceae</taxon>
        <taxon>Jiella</taxon>
    </lineage>
</organism>
<dbReference type="PANTHER" id="PTHR46844:SF1">
    <property type="entry name" value="SLR5058 PROTEIN"/>
    <property type="match status" value="1"/>
</dbReference>
<evidence type="ECO:0000313" key="2">
    <source>
        <dbReference type="Proteomes" id="UP000678276"/>
    </source>
</evidence>
<protein>
    <recommendedName>
        <fullName evidence="3">NACHT domain-containing protein</fullName>
    </recommendedName>
</protein>
<evidence type="ECO:0000313" key="1">
    <source>
        <dbReference type="EMBL" id="MBP0615698.1"/>
    </source>
</evidence>
<proteinExistence type="predicted"/>
<reference evidence="1 2" key="1">
    <citation type="submission" date="2021-04" db="EMBL/GenBank/DDBJ databases">
        <title>Whole genome sequence of Jiella sp. KSK16Y-1.</title>
        <authorList>
            <person name="Tuo L."/>
        </authorList>
    </citation>
    <scope>NUCLEOTIDE SEQUENCE [LARGE SCALE GENOMIC DNA]</scope>
    <source>
        <strain evidence="1 2">KSK16Y-1</strain>
    </source>
</reference>
<name>A0ABS4BG12_9HYPH</name>
<dbReference type="EMBL" id="JAGJCF010000004">
    <property type="protein sequence ID" value="MBP0615698.1"/>
    <property type="molecule type" value="Genomic_DNA"/>
</dbReference>
<dbReference type="SUPFAM" id="SSF52540">
    <property type="entry name" value="P-loop containing nucleoside triphosphate hydrolases"/>
    <property type="match status" value="1"/>
</dbReference>
<dbReference type="InterPro" id="IPR027417">
    <property type="entry name" value="P-loop_NTPase"/>
</dbReference>
<dbReference type="PANTHER" id="PTHR46844">
    <property type="entry name" value="SLR5058 PROTEIN"/>
    <property type="match status" value="1"/>
</dbReference>
<dbReference type="RefSeq" id="WP_209594100.1">
    <property type="nucleotide sequence ID" value="NZ_JAGJCF010000004.1"/>
</dbReference>
<evidence type="ECO:0008006" key="3">
    <source>
        <dbReference type="Google" id="ProtNLM"/>
    </source>
</evidence>